<dbReference type="RefSeq" id="WP_095615793.1">
    <property type="nucleotide sequence ID" value="NZ_NSKD01000001.1"/>
</dbReference>
<proteinExistence type="predicted"/>
<gene>
    <name evidence="1" type="ORF">CK501_00620</name>
</gene>
<name>A0A2A2FAN5_9GAMM</name>
<accession>A0A2A2FAN5</accession>
<evidence type="ECO:0000313" key="2">
    <source>
        <dbReference type="Proteomes" id="UP000218896"/>
    </source>
</evidence>
<dbReference type="AlphaFoldDB" id="A0A2A2FAN5"/>
<dbReference type="OrthoDB" id="5297091at2"/>
<dbReference type="InterPro" id="IPR032568">
    <property type="entry name" value="DUF4926"/>
</dbReference>
<comment type="caution">
    <text evidence="1">The sequence shown here is derived from an EMBL/GenBank/DDBJ whole genome shotgun (WGS) entry which is preliminary data.</text>
</comment>
<dbReference type="Pfam" id="PF16277">
    <property type="entry name" value="DUF4926"/>
    <property type="match status" value="1"/>
</dbReference>
<protein>
    <submittedName>
        <fullName evidence="1">DUF4926 domain-containing protein</fullName>
    </submittedName>
</protein>
<evidence type="ECO:0000313" key="1">
    <source>
        <dbReference type="EMBL" id="PAU81689.1"/>
    </source>
</evidence>
<reference evidence="1 2" key="1">
    <citation type="submission" date="2017-08" db="EMBL/GenBank/DDBJ databases">
        <title>Halovibrio sewagensis sp. nov., isolated from wastewater of high salinity.</title>
        <authorList>
            <person name="Dong X."/>
            <person name="Zhang G."/>
        </authorList>
    </citation>
    <scope>NUCLEOTIDE SEQUENCE [LARGE SCALE GENOMIC DNA]</scope>
    <source>
        <strain evidence="1 2">YL5-2</strain>
    </source>
</reference>
<dbReference type="Proteomes" id="UP000218896">
    <property type="component" value="Unassembled WGS sequence"/>
</dbReference>
<organism evidence="1 2">
    <name type="scientific">Halovibrio salipaludis</name>
    <dbReference type="NCBI Taxonomy" id="2032626"/>
    <lineage>
        <taxon>Bacteria</taxon>
        <taxon>Pseudomonadati</taxon>
        <taxon>Pseudomonadota</taxon>
        <taxon>Gammaproteobacteria</taxon>
        <taxon>Oceanospirillales</taxon>
        <taxon>Halomonadaceae</taxon>
        <taxon>Halovibrio</taxon>
    </lineage>
</organism>
<sequence>MENHPQVLDIVALLEDVKGHGLIRGQVGTVVEDLDGAVEVEFSDEEGITYAELALRPDQLLVLHHHPVQAA</sequence>
<keyword evidence="2" id="KW-1185">Reference proteome</keyword>
<dbReference type="EMBL" id="NSKD01000001">
    <property type="protein sequence ID" value="PAU81689.1"/>
    <property type="molecule type" value="Genomic_DNA"/>
</dbReference>